<protein>
    <submittedName>
        <fullName evidence="1">Uncharacterized protein</fullName>
    </submittedName>
</protein>
<evidence type="ECO:0000313" key="1">
    <source>
        <dbReference type="EMBL" id="NMK39932.1"/>
    </source>
</evidence>
<comment type="caution">
    <text evidence="1">The sequence shown here is derived from an EMBL/GenBank/DDBJ whole genome shotgun (WGS) entry which is preliminary data.</text>
</comment>
<proteinExistence type="predicted"/>
<dbReference type="EMBL" id="JABBJH010000026">
    <property type="protein sequence ID" value="NMK39932.1"/>
    <property type="molecule type" value="Genomic_DNA"/>
</dbReference>
<name>A0A848EVL1_MEGEL</name>
<dbReference type="Proteomes" id="UP000536773">
    <property type="component" value="Unassembled WGS sequence"/>
</dbReference>
<accession>A0A848EVL1</accession>
<reference evidence="1 2" key="1">
    <citation type="submission" date="2020-04" db="EMBL/GenBank/DDBJ databases">
        <authorList>
            <person name="Hitch T.C.A."/>
            <person name="Wylensek D."/>
            <person name="Clavel T."/>
        </authorList>
    </citation>
    <scope>NUCLEOTIDE SEQUENCE [LARGE SCALE GENOMIC DNA]</scope>
    <source>
        <strain evidence="1 2">WCA-386-APC-2A</strain>
    </source>
</reference>
<organism evidence="1 2">
    <name type="scientific">Megasphaera elsdenii</name>
    <dbReference type="NCBI Taxonomy" id="907"/>
    <lineage>
        <taxon>Bacteria</taxon>
        <taxon>Bacillati</taxon>
        <taxon>Bacillota</taxon>
        <taxon>Negativicutes</taxon>
        <taxon>Veillonellales</taxon>
        <taxon>Veillonellaceae</taxon>
        <taxon>Megasphaera</taxon>
    </lineage>
</organism>
<dbReference type="AlphaFoldDB" id="A0A848EVL1"/>
<dbReference type="RefSeq" id="WP_169013998.1">
    <property type="nucleotide sequence ID" value="NZ_JABBJH010000026.1"/>
</dbReference>
<evidence type="ECO:0000313" key="2">
    <source>
        <dbReference type="Proteomes" id="UP000536773"/>
    </source>
</evidence>
<gene>
    <name evidence="1" type="ORF">HG933_11260</name>
</gene>
<sequence>MSQKVINLYRWEVVTFPWGTAVKEQRTGKWIALFLSPTGQMVNVEKISVQLHENGIEFL</sequence>